<dbReference type="PANTHER" id="PTHR36840:SF1">
    <property type="entry name" value="BLL5714 PROTEIN"/>
    <property type="match status" value="1"/>
</dbReference>
<keyword evidence="3" id="KW-1185">Reference proteome</keyword>
<dbReference type="PANTHER" id="PTHR36840">
    <property type="entry name" value="BLL5714 PROTEIN"/>
    <property type="match status" value="1"/>
</dbReference>
<evidence type="ECO:0000256" key="1">
    <source>
        <dbReference type="SAM" id="Phobius"/>
    </source>
</evidence>
<feature type="transmembrane region" description="Helical" evidence="1">
    <location>
        <begin position="399"/>
        <end position="417"/>
    </location>
</feature>
<gene>
    <name evidence="2" type="ORF">KV203_12610</name>
</gene>
<feature type="transmembrane region" description="Helical" evidence="1">
    <location>
        <begin position="78"/>
        <end position="99"/>
    </location>
</feature>
<sequence length="430" mass="46147">MTDPKPDQSAERHASWAELFFDLIVVAGAGVFAHILIGDFTLAALGLFAALYLAFWLIWITFTLYGNTAGGETKLVRLLAGMSGLGVMAAAVPGVVAAYLHHEPGHPPSWIQANVFALAYVISRIVGAQSWSRGQVVADFPIVQMGFGSLPWLVSLWVPGEHKIWWWVAGLAIDIVGVFVVSGEQVLARSRERTEQVRRRATEAAEQGTLREHRDWRGNRRTALDRVEGAVVIRVGLAPEHLAERLGLFVIIVLGEGVIQVIHSASEADWNIGLLAAGGVSLGLSVGMFTLSLIYGYAGIPDLEPCALSTRALLALHWVGTASIVALSAVLAAMIVEPRDSLPDQQRWLLCGAVSTYLTVALVAYIATRGRRWGPIGLWLLTGLAVPVAGGIFGAHWSARAMVGYAALVLAAHVWLARRGRAARAAALSE</sequence>
<feature type="transmembrane region" description="Helical" evidence="1">
    <location>
        <begin position="111"/>
        <end position="128"/>
    </location>
</feature>
<feature type="transmembrane region" description="Helical" evidence="1">
    <location>
        <begin position="246"/>
        <end position="266"/>
    </location>
</feature>
<dbReference type="RefSeq" id="WP_066467449.1">
    <property type="nucleotide sequence ID" value="NZ_CBCRUZ010000002.1"/>
</dbReference>
<accession>A0ABX8S4L0</accession>
<dbReference type="InterPro" id="IPR010640">
    <property type="entry name" value="Low_temperature_requirement_A"/>
</dbReference>
<keyword evidence="1" id="KW-0812">Transmembrane</keyword>
<feature type="transmembrane region" description="Helical" evidence="1">
    <location>
        <begin position="164"/>
        <end position="183"/>
    </location>
</feature>
<feature type="transmembrane region" description="Helical" evidence="1">
    <location>
        <begin position="347"/>
        <end position="366"/>
    </location>
</feature>
<feature type="transmembrane region" description="Helical" evidence="1">
    <location>
        <begin position="43"/>
        <end position="66"/>
    </location>
</feature>
<evidence type="ECO:0000313" key="2">
    <source>
        <dbReference type="EMBL" id="QXQ12773.1"/>
    </source>
</evidence>
<evidence type="ECO:0000313" key="3">
    <source>
        <dbReference type="Proteomes" id="UP000887023"/>
    </source>
</evidence>
<feature type="transmembrane region" description="Helical" evidence="1">
    <location>
        <begin position="312"/>
        <end position="335"/>
    </location>
</feature>
<keyword evidence="1" id="KW-1133">Transmembrane helix</keyword>
<feature type="transmembrane region" description="Helical" evidence="1">
    <location>
        <begin position="20"/>
        <end position="37"/>
    </location>
</feature>
<feature type="transmembrane region" description="Helical" evidence="1">
    <location>
        <begin position="140"/>
        <end position="158"/>
    </location>
</feature>
<dbReference type="Pfam" id="PF06772">
    <property type="entry name" value="LtrA"/>
    <property type="match status" value="1"/>
</dbReference>
<protein>
    <submittedName>
        <fullName evidence="2">Low temperature requirement protein A</fullName>
    </submittedName>
</protein>
<feature type="transmembrane region" description="Helical" evidence="1">
    <location>
        <begin position="272"/>
        <end position="300"/>
    </location>
</feature>
<feature type="transmembrane region" description="Helical" evidence="1">
    <location>
        <begin position="373"/>
        <end position="393"/>
    </location>
</feature>
<dbReference type="EMBL" id="CP079105">
    <property type="protein sequence ID" value="QXQ12773.1"/>
    <property type="molecule type" value="Genomic_DNA"/>
</dbReference>
<proteinExistence type="predicted"/>
<organism evidence="2 3">
    <name type="scientific">Skermania pinensis</name>
    <dbReference type="NCBI Taxonomy" id="39122"/>
    <lineage>
        <taxon>Bacteria</taxon>
        <taxon>Bacillati</taxon>
        <taxon>Actinomycetota</taxon>
        <taxon>Actinomycetes</taxon>
        <taxon>Mycobacteriales</taxon>
        <taxon>Gordoniaceae</taxon>
        <taxon>Skermania</taxon>
    </lineage>
</organism>
<reference evidence="2" key="1">
    <citation type="submission" date="2021-07" db="EMBL/GenBank/DDBJ databases">
        <title>Candidatus Kaistella beijingensis sp. nov. isolated from a municipal wastewater treatment plant is involved in sludge foaming.</title>
        <authorList>
            <person name="Song Y."/>
            <person name="Liu S.-J."/>
        </authorList>
    </citation>
    <scope>NUCLEOTIDE SEQUENCE</scope>
    <source>
        <strain evidence="2">DSM 43998</strain>
    </source>
</reference>
<keyword evidence="1" id="KW-0472">Membrane</keyword>
<dbReference type="Proteomes" id="UP000887023">
    <property type="component" value="Chromosome"/>
</dbReference>
<name>A0ABX8S4L0_9ACTN</name>